<evidence type="ECO:0000256" key="3">
    <source>
        <dbReference type="SAM" id="SignalP"/>
    </source>
</evidence>
<evidence type="ECO:0000313" key="4">
    <source>
        <dbReference type="EMBL" id="RBA32480.1"/>
    </source>
</evidence>
<keyword evidence="2" id="KW-0472">Membrane</keyword>
<feature type="compositionally biased region" description="Polar residues" evidence="1">
    <location>
        <begin position="521"/>
        <end position="534"/>
    </location>
</feature>
<feature type="transmembrane region" description="Helical" evidence="2">
    <location>
        <begin position="318"/>
        <end position="342"/>
    </location>
</feature>
<dbReference type="Proteomes" id="UP000252187">
    <property type="component" value="Unassembled WGS sequence"/>
</dbReference>
<reference evidence="4 5" key="1">
    <citation type="submission" date="2018-06" db="EMBL/GenBank/DDBJ databases">
        <title>Whole genome sequencing of four bacterial strains from South Shetland trench revealing bio-synthetic gene clusters.</title>
        <authorList>
            <person name="Abdel-Mageed W.M."/>
            <person name="Lehri B."/>
            <person name="Jarmusch S.A."/>
            <person name="Miranda K."/>
            <person name="Goodfellow M."/>
            <person name="Jaspars M."/>
            <person name="Karlyshev A.V."/>
        </authorList>
    </citation>
    <scope>NUCLEOTIDE SEQUENCE [LARGE SCALE GENOMIC DNA]</scope>
    <source>
        <strain evidence="4 5">SST1</strain>
    </source>
</reference>
<keyword evidence="3" id="KW-0732">Signal</keyword>
<evidence type="ECO:0000313" key="5">
    <source>
        <dbReference type="Proteomes" id="UP000252187"/>
    </source>
</evidence>
<feature type="region of interest" description="Disordered" evidence="1">
    <location>
        <begin position="390"/>
        <end position="415"/>
    </location>
</feature>
<protein>
    <recommendedName>
        <fullName evidence="6">Conjugal transfer protein TrbL</fullName>
    </recommendedName>
</protein>
<feature type="compositionally biased region" description="Basic and acidic residues" evidence="1">
    <location>
        <begin position="535"/>
        <end position="548"/>
    </location>
</feature>
<sequence>MVRHRRLAVRLALGSVGLAPLAMIVGAAPVLAQTPTTGVEDPSADEPGANPEDGGGGFFDGGLLGGDCPITDVSCKTENVVTDIADSTLGKLIDLIMTLAAQLFAYLMDFFQNDPVSDPDAISASIDWATGMTTDLVVYAVAFSLVIGAGRIAVARADQQIQTGSATASATVKAAAAAAAAGPVLMVLIAATDALADFFFEQAGDINTAKERIQTMLVTGESELNVERLLLLIISAMAIFAFLDLMMQLFMRQFLFIAAAVFLPIAGAASAGEQGRAIWSALLRLLTGLLLFKPICALLFAIGIQYANDQPADTGNDFITILLFISPVLAMPILLQLVGGAGGSAGGGMMAMGGTVGLAKAAGGMGRQAVSAGRGVGAGVGALGVGRGGAGGGAGGGGRPGGGPSGGPAGGFGGGGGGGFVGGPGGFGGGGVGGGAGGGGGRSAGGPGGGSGRRASAHQPAARRSPTAQPRATGPGQKATSGGQTGGRKAGGEKPEQPAQAGQGGAGKRSVPGADSAADTARQSRTTEATQQRQRLGEDWSMYRKEPVRPTGGHNITGTRRNGR</sequence>
<feature type="chain" id="PRO_5017033735" description="Conjugal transfer protein TrbL" evidence="3">
    <location>
        <begin position="33"/>
        <end position="564"/>
    </location>
</feature>
<keyword evidence="2" id="KW-1133">Transmembrane helix</keyword>
<comment type="caution">
    <text evidence="4">The sequence shown here is derived from an EMBL/GenBank/DDBJ whole genome shotgun (WGS) entry which is preliminary data.</text>
</comment>
<name>A0A365P7S7_9ACTN</name>
<gene>
    <name evidence="4" type="ORF">DQ226_13920</name>
</gene>
<evidence type="ECO:0000256" key="2">
    <source>
        <dbReference type="SAM" id="Phobius"/>
    </source>
</evidence>
<dbReference type="EMBL" id="QNTT01000045">
    <property type="protein sequence ID" value="RBA32480.1"/>
    <property type="molecule type" value="Genomic_DNA"/>
</dbReference>
<feature type="region of interest" description="Disordered" evidence="1">
    <location>
        <begin position="433"/>
        <end position="564"/>
    </location>
</feature>
<feature type="transmembrane region" description="Helical" evidence="2">
    <location>
        <begin position="136"/>
        <end position="154"/>
    </location>
</feature>
<evidence type="ECO:0000256" key="1">
    <source>
        <dbReference type="SAM" id="MobiDB-lite"/>
    </source>
</evidence>
<feature type="transmembrane region" description="Helical" evidence="2">
    <location>
        <begin position="283"/>
        <end position="306"/>
    </location>
</feature>
<accession>A0A365P7S7</accession>
<evidence type="ECO:0008006" key="6">
    <source>
        <dbReference type="Google" id="ProtNLM"/>
    </source>
</evidence>
<keyword evidence="2" id="KW-0812">Transmembrane</keyword>
<feature type="compositionally biased region" description="Polar residues" evidence="1">
    <location>
        <begin position="554"/>
        <end position="564"/>
    </location>
</feature>
<feature type="transmembrane region" description="Helical" evidence="2">
    <location>
        <begin position="229"/>
        <end position="247"/>
    </location>
</feature>
<dbReference type="AlphaFoldDB" id="A0A365P7S7"/>
<dbReference type="PRINTS" id="PR01228">
    <property type="entry name" value="EGGSHELL"/>
</dbReference>
<feature type="transmembrane region" description="Helical" evidence="2">
    <location>
        <begin position="253"/>
        <end position="271"/>
    </location>
</feature>
<feature type="signal peptide" evidence="3">
    <location>
        <begin position="1"/>
        <end position="32"/>
    </location>
</feature>
<feature type="compositionally biased region" description="Gly residues" evidence="1">
    <location>
        <begin position="433"/>
        <end position="452"/>
    </location>
</feature>
<organism evidence="4 5">
    <name type="scientific">Dietzia maris</name>
    <dbReference type="NCBI Taxonomy" id="37915"/>
    <lineage>
        <taxon>Bacteria</taxon>
        <taxon>Bacillati</taxon>
        <taxon>Actinomycetota</taxon>
        <taxon>Actinomycetes</taxon>
        <taxon>Mycobacteriales</taxon>
        <taxon>Dietziaceae</taxon>
        <taxon>Dietzia</taxon>
    </lineage>
</organism>
<feature type="region of interest" description="Disordered" evidence="1">
    <location>
        <begin position="35"/>
        <end position="56"/>
    </location>
</feature>
<proteinExistence type="predicted"/>